<feature type="transmembrane region" description="Helical" evidence="1">
    <location>
        <begin position="6"/>
        <end position="23"/>
    </location>
</feature>
<keyword evidence="1" id="KW-0812">Transmembrane</keyword>
<evidence type="ECO:0000313" key="2">
    <source>
        <dbReference type="EMBL" id="HJC06592.1"/>
    </source>
</evidence>
<comment type="caution">
    <text evidence="2">The sequence shown here is derived from an EMBL/GenBank/DDBJ whole genome shotgun (WGS) entry which is preliminary data.</text>
</comment>
<dbReference type="EMBL" id="DWWT01000054">
    <property type="protein sequence ID" value="HJC06592.1"/>
    <property type="molecule type" value="Genomic_DNA"/>
</dbReference>
<keyword evidence="1" id="KW-0472">Membrane</keyword>
<organism evidence="2 3">
    <name type="scientific">Candidatus Enterocloster excrementipullorum</name>
    <dbReference type="NCBI Taxonomy" id="2838559"/>
    <lineage>
        <taxon>Bacteria</taxon>
        <taxon>Bacillati</taxon>
        <taxon>Bacillota</taxon>
        <taxon>Clostridia</taxon>
        <taxon>Lachnospirales</taxon>
        <taxon>Lachnospiraceae</taxon>
        <taxon>Enterocloster</taxon>
    </lineage>
</organism>
<dbReference type="InterPro" id="IPR007563">
    <property type="entry name" value="DUF554"/>
</dbReference>
<protein>
    <submittedName>
        <fullName evidence="2">DUF554 domain-containing protein</fullName>
    </submittedName>
</protein>
<keyword evidence="1" id="KW-1133">Transmembrane helix</keyword>
<feature type="transmembrane region" description="Helical" evidence="1">
    <location>
        <begin position="196"/>
        <end position="216"/>
    </location>
</feature>
<dbReference type="Proteomes" id="UP000823910">
    <property type="component" value="Unassembled WGS sequence"/>
</dbReference>
<accession>A0A9D2SIG2</accession>
<dbReference type="Pfam" id="PF04474">
    <property type="entry name" value="DUF554"/>
    <property type="match status" value="1"/>
</dbReference>
<feature type="transmembrane region" description="Helical" evidence="1">
    <location>
        <begin position="111"/>
        <end position="133"/>
    </location>
</feature>
<dbReference type="AlphaFoldDB" id="A0A9D2SIG2"/>
<gene>
    <name evidence="2" type="ORF">H9704_10645</name>
</gene>
<proteinExistence type="predicted"/>
<reference evidence="2" key="1">
    <citation type="journal article" date="2021" name="PeerJ">
        <title>Extensive microbial diversity within the chicken gut microbiome revealed by metagenomics and culture.</title>
        <authorList>
            <person name="Gilroy R."/>
            <person name="Ravi A."/>
            <person name="Getino M."/>
            <person name="Pursley I."/>
            <person name="Horton D.L."/>
            <person name="Alikhan N.F."/>
            <person name="Baker D."/>
            <person name="Gharbi K."/>
            <person name="Hall N."/>
            <person name="Watson M."/>
            <person name="Adriaenssens E.M."/>
            <person name="Foster-Nyarko E."/>
            <person name="Jarju S."/>
            <person name="Secka A."/>
            <person name="Antonio M."/>
            <person name="Oren A."/>
            <person name="Chaudhuri R.R."/>
            <person name="La Ragione R."/>
            <person name="Hildebrand F."/>
            <person name="Pallen M.J."/>
        </authorList>
    </citation>
    <scope>NUCLEOTIDE SEQUENCE</scope>
    <source>
        <strain evidence="2">CHK180-15479</strain>
    </source>
</reference>
<evidence type="ECO:0000256" key="1">
    <source>
        <dbReference type="SAM" id="Phobius"/>
    </source>
</evidence>
<dbReference type="PANTHER" id="PTHR36111:SF2">
    <property type="entry name" value="INNER MEMBRANE PROTEIN"/>
    <property type="match status" value="1"/>
</dbReference>
<sequence>MTGLGTMVNAAAIILGSAAGLLLKGGLPKRLQDTITSAVGLCVIFVGATGALAGLFTVSGGALETKDTMMMIFSMAAGAALGEWLDIERRLENLGEWCRARIPSGHAGEGFVDAFVTSSLLFCVGAMAIVGSLEDGLNHEFSTLFAKSVMDGIMAVVFSAAMGIGTMFSAVPVVIYQGSITLLAGALRPFLTELMIGRMSCVGSILIFALGLNLAVGTKIRIGNMLPAAFLPVLFCALGF</sequence>
<reference evidence="2" key="2">
    <citation type="submission" date="2021-04" db="EMBL/GenBank/DDBJ databases">
        <authorList>
            <person name="Gilroy R."/>
        </authorList>
    </citation>
    <scope>NUCLEOTIDE SEQUENCE</scope>
    <source>
        <strain evidence="2">CHK180-15479</strain>
    </source>
</reference>
<dbReference type="PANTHER" id="PTHR36111">
    <property type="entry name" value="INNER MEMBRANE PROTEIN-RELATED"/>
    <property type="match status" value="1"/>
</dbReference>
<feature type="transmembrane region" description="Helical" evidence="1">
    <location>
        <begin position="35"/>
        <end position="56"/>
    </location>
</feature>
<feature type="transmembrane region" description="Helical" evidence="1">
    <location>
        <begin position="153"/>
        <end position="175"/>
    </location>
</feature>
<name>A0A9D2SIG2_9FIRM</name>
<evidence type="ECO:0000313" key="3">
    <source>
        <dbReference type="Proteomes" id="UP000823910"/>
    </source>
</evidence>